<proteinExistence type="predicted"/>
<dbReference type="Proteomes" id="UP000190814">
    <property type="component" value="Unassembled WGS sequence"/>
</dbReference>
<dbReference type="STRING" id="39495.SAMN02745111_00659"/>
<organism evidence="1 2">
    <name type="scientific">Eubacterium uniforme</name>
    <dbReference type="NCBI Taxonomy" id="39495"/>
    <lineage>
        <taxon>Bacteria</taxon>
        <taxon>Bacillati</taxon>
        <taxon>Bacillota</taxon>
        <taxon>Clostridia</taxon>
        <taxon>Eubacteriales</taxon>
        <taxon>Eubacteriaceae</taxon>
        <taxon>Eubacterium</taxon>
    </lineage>
</organism>
<gene>
    <name evidence="1" type="ORF">SAMN02745111_00659</name>
</gene>
<evidence type="ECO:0000313" key="2">
    <source>
        <dbReference type="Proteomes" id="UP000190814"/>
    </source>
</evidence>
<evidence type="ECO:0000313" key="1">
    <source>
        <dbReference type="EMBL" id="SKA62618.1"/>
    </source>
</evidence>
<dbReference type="RefSeq" id="WP_078765548.1">
    <property type="nucleotide sequence ID" value="NZ_FUXZ01000004.1"/>
</dbReference>
<protein>
    <submittedName>
        <fullName evidence="1">Cdc6-related protein, AAA superfamily ATPase</fullName>
    </submittedName>
</protein>
<sequence length="344" mass="39167">MKKENPFTITFGKQPNKLIARYEDTDRIISTFNADNAVSQTFLIEGIRGSGKTVLMTTVAKKLEEEKDWIVINLNPTMDLLSNFAIRLNSECNSKPELLSKGFNISAAGFGIGVNGEKVDTDYVGIIEKIFKELSKKKKRVLITIDEVVHDDNMRVFASQFQIFIRQDYPVFLIMTGLRENIDLIQNDPSLTFLLRSPKIVTGPLSILQITRQYKEIFEIEGDKANELANITKGYAFAFQALGVAYWNHSDGKLEDALSEFDELLDDFVYKKIWTSLTSKERDIVKTIGVDEVSTGDICKKLSMNNGTFAKYRDKLIYKGVMESTRYGYVSLALPHFYEVVKYF</sequence>
<dbReference type="OrthoDB" id="1550566at2"/>
<name>A0A1T4VCM5_9FIRM</name>
<accession>A0A1T4VCM5</accession>
<dbReference type="SUPFAM" id="SSF52540">
    <property type="entry name" value="P-loop containing nucleoside triphosphate hydrolases"/>
    <property type="match status" value="1"/>
</dbReference>
<keyword evidence="2" id="KW-1185">Reference proteome</keyword>
<dbReference type="InterPro" id="IPR027417">
    <property type="entry name" value="P-loop_NTPase"/>
</dbReference>
<dbReference type="Gene3D" id="3.40.50.300">
    <property type="entry name" value="P-loop containing nucleotide triphosphate hydrolases"/>
    <property type="match status" value="1"/>
</dbReference>
<reference evidence="1 2" key="1">
    <citation type="submission" date="2017-02" db="EMBL/GenBank/DDBJ databases">
        <authorList>
            <person name="Peterson S.W."/>
        </authorList>
    </citation>
    <scope>NUCLEOTIDE SEQUENCE [LARGE SCALE GENOMIC DNA]</scope>
    <source>
        <strain evidence="1 2">ATCC 35992</strain>
    </source>
</reference>
<dbReference type="EMBL" id="FUXZ01000004">
    <property type="protein sequence ID" value="SKA62618.1"/>
    <property type="molecule type" value="Genomic_DNA"/>
</dbReference>
<dbReference type="AlphaFoldDB" id="A0A1T4VCM5"/>